<feature type="compositionally biased region" description="Basic residues" evidence="1">
    <location>
        <begin position="87"/>
        <end position="98"/>
    </location>
</feature>
<dbReference type="InterPro" id="IPR048401">
    <property type="entry name" value="SLS1_C"/>
</dbReference>
<dbReference type="Pfam" id="PF20778">
    <property type="entry name" value="SLS1_C"/>
    <property type="match status" value="1"/>
</dbReference>
<name>A0A9P7MB10_9HYPO</name>
<keyword evidence="7" id="KW-1185">Reference proteome</keyword>
<dbReference type="Pfam" id="PF20776">
    <property type="entry name" value="SLS1_N"/>
    <property type="match status" value="1"/>
</dbReference>
<feature type="compositionally biased region" description="Basic and acidic residues" evidence="1">
    <location>
        <begin position="758"/>
        <end position="767"/>
    </location>
</feature>
<protein>
    <submittedName>
        <fullName evidence="6">Uncharacterized protein</fullName>
    </submittedName>
</protein>
<feature type="region of interest" description="Disordered" evidence="1">
    <location>
        <begin position="743"/>
        <end position="769"/>
    </location>
</feature>
<dbReference type="InterPro" id="IPR032741">
    <property type="entry name" value="Sls1_KH-1"/>
</dbReference>
<feature type="compositionally biased region" description="Acidic residues" evidence="1">
    <location>
        <begin position="109"/>
        <end position="118"/>
    </location>
</feature>
<sequence length="883" mass="98151">MSTANAEADEEERQDVAPPSFQLNLVENAATVGTSVAHVSGLPAGHRAATSRFSRSTPIKFHKERMQALIAGLDEPSSLEVKENHATKGKSRQRAPKGRPRDRGRTGDTVEESAEWDVEPSSQDKKAAQHFEEEWHEIEPISSENDDIGLPNTVHEGHEGASLLPHPERGRRKKSTRRRLIELESIGIDAQGKPIEILVLNNPNKLVRPFRVLPTMEDETGPGLPLDPQAVYASQDTSFSDEVRQNVEEFKPQEKIIRKIDFESLMNSLRDSFTAWQLVAYLNEGTWDPAPDVDSEPSFPWILKKSLWKSNEPDPLRWGDLTSKQRRAATILTGKWGLEIQEQVEGLGESVFWLKPNVFQLITQSSSGIIERLSNDFLDTSKNERISTHLEECRIGVYTGRPNVNLILSRLDEIARSIKSQTISVQQVEQENLTKLVLDELAAITETVLQYDSDNATLDVSWLPTNPLVSGAEQVEGPADVVFRLLVGRQAVPHTSRVLAMSGTEPSVSKDSLFLNYRRGRRGMSWRDKLRQWYRCVNPVGKAVDTETPTLKFAKKVTLPQPKPESMSPGERAEVVATFGHILLAKPTIRAATLENHARRVLSTRIPHPAALTAVTDAHVSSSQKTTIVLHFTSDITATATTSTNSPEGAVIPQVRLHVPVDSSSNLSDFSVPDTAALEAIIPWHQSDVLLPEQSVDVRLTHTRILPLSSKEQPSLQEFLQASQFNLLQGQLHTPSRTTFSIPNKWLSSSSSTSTTTEQEHTDETTDKPYMFAGLEIQQTVSTEWHGHTLQYSSIEAGQHAGQQQSLSLIAGPPQASNSSDPLTRDELASFLTLVAQTASGVHFSWDHGHMLMREKPQQEQVSEDMMDEQATDTEQEAAYERA</sequence>
<dbReference type="InterPro" id="IPR048400">
    <property type="entry name" value="SLS1_N"/>
</dbReference>
<feature type="region of interest" description="Disordered" evidence="1">
    <location>
        <begin position="857"/>
        <end position="883"/>
    </location>
</feature>
<dbReference type="EMBL" id="SRPO01000242">
    <property type="protein sequence ID" value="KAG5935778.1"/>
    <property type="molecule type" value="Genomic_DNA"/>
</dbReference>
<reference evidence="6 7" key="1">
    <citation type="journal article" date="2020" name="bioRxiv">
        <title>Whole genome comparisons of ergot fungi reveals the divergence and evolution of species within the genus Claviceps are the result of varying mechanisms driving genome evolution and host range expansion.</title>
        <authorList>
            <person name="Wyka S.A."/>
            <person name="Mondo S.J."/>
            <person name="Liu M."/>
            <person name="Dettman J."/>
            <person name="Nalam V."/>
            <person name="Broders K.D."/>
        </authorList>
    </citation>
    <scope>NUCLEOTIDE SEQUENCE [LARGE SCALE GENOMIC DNA]</scope>
    <source>
        <strain evidence="6 7">CCC 1485</strain>
    </source>
</reference>
<dbReference type="GO" id="GO:0005743">
    <property type="term" value="C:mitochondrial inner membrane"/>
    <property type="evidence" value="ECO:0007669"/>
    <property type="project" value="InterPro"/>
</dbReference>
<evidence type="ECO:0000313" key="7">
    <source>
        <dbReference type="Proteomes" id="UP000706124"/>
    </source>
</evidence>
<organism evidence="6 7">
    <name type="scientific">Claviceps pazoutovae</name>
    <dbReference type="NCBI Taxonomy" id="1649127"/>
    <lineage>
        <taxon>Eukaryota</taxon>
        <taxon>Fungi</taxon>
        <taxon>Dikarya</taxon>
        <taxon>Ascomycota</taxon>
        <taxon>Pezizomycotina</taxon>
        <taxon>Sordariomycetes</taxon>
        <taxon>Hypocreomycetidae</taxon>
        <taxon>Hypocreales</taxon>
        <taxon>Clavicipitaceae</taxon>
        <taxon>Claviceps</taxon>
    </lineage>
</organism>
<feature type="domain" description="SLS1 N-terminal" evidence="3">
    <location>
        <begin position="240"/>
        <end position="341"/>
    </location>
</feature>
<dbReference type="AlphaFoldDB" id="A0A9P7MB10"/>
<feature type="compositionally biased region" description="Low complexity" evidence="1">
    <location>
        <begin position="748"/>
        <end position="757"/>
    </location>
</feature>
<evidence type="ECO:0000259" key="4">
    <source>
        <dbReference type="Pfam" id="PF20777"/>
    </source>
</evidence>
<feature type="compositionally biased region" description="Basic and acidic residues" evidence="1">
    <location>
        <begin position="99"/>
        <end position="108"/>
    </location>
</feature>
<dbReference type="Pfam" id="PF20777">
    <property type="entry name" value="KH_SLS1_2"/>
    <property type="match status" value="1"/>
</dbReference>
<evidence type="ECO:0000259" key="3">
    <source>
        <dbReference type="Pfam" id="PF20776"/>
    </source>
</evidence>
<feature type="domain" description="SLS1 first KH" evidence="2">
    <location>
        <begin position="348"/>
        <end position="418"/>
    </location>
</feature>
<accession>A0A9P7MB10</accession>
<proteinExistence type="predicted"/>
<feature type="compositionally biased region" description="Basic and acidic residues" evidence="1">
    <location>
        <begin position="122"/>
        <end position="139"/>
    </location>
</feature>
<evidence type="ECO:0000259" key="2">
    <source>
        <dbReference type="Pfam" id="PF14611"/>
    </source>
</evidence>
<gene>
    <name evidence="6" type="ORF">E4U60_002972</name>
</gene>
<dbReference type="OrthoDB" id="5392646at2759"/>
<evidence type="ECO:0000256" key="1">
    <source>
        <dbReference type="SAM" id="MobiDB-lite"/>
    </source>
</evidence>
<feature type="domain" description="SLS1 C-terminal" evidence="5">
    <location>
        <begin position="523"/>
        <end position="836"/>
    </location>
</feature>
<feature type="compositionally biased region" description="Acidic residues" evidence="1">
    <location>
        <begin position="862"/>
        <end position="883"/>
    </location>
</feature>
<dbReference type="InterPro" id="IPR048748">
    <property type="entry name" value="SLS1_KH2"/>
</dbReference>
<dbReference type="Pfam" id="PF14611">
    <property type="entry name" value="KH_SLS1_1"/>
    <property type="match status" value="1"/>
</dbReference>
<evidence type="ECO:0000259" key="5">
    <source>
        <dbReference type="Pfam" id="PF20778"/>
    </source>
</evidence>
<evidence type="ECO:0000313" key="6">
    <source>
        <dbReference type="EMBL" id="KAG5935778.1"/>
    </source>
</evidence>
<feature type="region of interest" description="Disordered" evidence="1">
    <location>
        <begin position="72"/>
        <end position="176"/>
    </location>
</feature>
<feature type="region of interest" description="Disordered" evidence="1">
    <location>
        <begin position="1"/>
        <end position="20"/>
    </location>
</feature>
<feature type="domain" description="SLS1 second KH" evidence="4">
    <location>
        <begin position="422"/>
        <end position="487"/>
    </location>
</feature>
<dbReference type="Proteomes" id="UP000706124">
    <property type="component" value="Unassembled WGS sequence"/>
</dbReference>
<comment type="caution">
    <text evidence="6">The sequence shown here is derived from an EMBL/GenBank/DDBJ whole genome shotgun (WGS) entry which is preliminary data.</text>
</comment>